<accession>A0ABV8YB36</accession>
<sequence length="224" mass="24556">MTQTLTPPATVHVLTTLRVWLHGALVATPTDQHGVLDFTVAGFEHRLGRASSAFYARCRARGEQRDQLLAAPPGAQLIIEGHLFSPRDQGSRARRMWTRVEHLIVAPVPPVLERDRQGGLLTPGGLNLVRIDAWLAAPPEVHRLPGQDRQVANLLLRTDDECALIEASAYGPLAPVFTTFHKGDRLQAMARQVRHNRPSAAGPTEYPGLELLGPEARTDRAAHP</sequence>
<gene>
    <name evidence="2" type="ORF">ACFO0P_15370</name>
</gene>
<evidence type="ECO:0000256" key="1">
    <source>
        <dbReference type="SAM" id="MobiDB-lite"/>
    </source>
</evidence>
<organism evidence="2 3">
    <name type="scientific">Deinococcus sonorensis</name>
    <dbReference type="NCBI Taxonomy" id="309891"/>
    <lineage>
        <taxon>Bacteria</taxon>
        <taxon>Thermotogati</taxon>
        <taxon>Deinococcota</taxon>
        <taxon>Deinococci</taxon>
        <taxon>Deinococcales</taxon>
        <taxon>Deinococcaceae</taxon>
        <taxon>Deinococcus</taxon>
    </lineage>
</organism>
<proteinExistence type="predicted"/>
<evidence type="ECO:0000313" key="2">
    <source>
        <dbReference type="EMBL" id="MFC4455157.1"/>
    </source>
</evidence>
<protein>
    <recommendedName>
        <fullName evidence="4">Single-stranded DNA-binding protein</fullName>
    </recommendedName>
</protein>
<keyword evidence="3" id="KW-1185">Reference proteome</keyword>
<comment type="caution">
    <text evidence="2">The sequence shown here is derived from an EMBL/GenBank/DDBJ whole genome shotgun (WGS) entry which is preliminary data.</text>
</comment>
<reference evidence="3" key="1">
    <citation type="journal article" date="2019" name="Int. J. Syst. Evol. Microbiol.">
        <title>The Global Catalogue of Microorganisms (GCM) 10K type strain sequencing project: providing services to taxonomists for standard genome sequencing and annotation.</title>
        <authorList>
            <consortium name="The Broad Institute Genomics Platform"/>
            <consortium name="The Broad Institute Genome Sequencing Center for Infectious Disease"/>
            <person name="Wu L."/>
            <person name="Ma J."/>
        </authorList>
    </citation>
    <scope>NUCLEOTIDE SEQUENCE [LARGE SCALE GENOMIC DNA]</scope>
    <source>
        <strain evidence="3">CCUG 39970</strain>
    </source>
</reference>
<evidence type="ECO:0008006" key="4">
    <source>
        <dbReference type="Google" id="ProtNLM"/>
    </source>
</evidence>
<feature type="region of interest" description="Disordered" evidence="1">
    <location>
        <begin position="195"/>
        <end position="224"/>
    </location>
</feature>
<name>A0ABV8YB36_9DEIO</name>
<evidence type="ECO:0000313" key="3">
    <source>
        <dbReference type="Proteomes" id="UP001595939"/>
    </source>
</evidence>
<dbReference type="EMBL" id="JBHSEG010000008">
    <property type="protein sequence ID" value="MFC4455157.1"/>
    <property type="molecule type" value="Genomic_DNA"/>
</dbReference>
<dbReference type="Proteomes" id="UP001595939">
    <property type="component" value="Unassembled WGS sequence"/>
</dbReference>
<dbReference type="RefSeq" id="WP_380129875.1">
    <property type="nucleotide sequence ID" value="NZ_JBHSEG010000008.1"/>
</dbReference>